<dbReference type="GO" id="GO:0007200">
    <property type="term" value="P:phospholipase C-activating G protein-coupled receptor signaling pathway"/>
    <property type="evidence" value="ECO:0007669"/>
    <property type="project" value="InterPro"/>
</dbReference>
<evidence type="ECO:0000313" key="9">
    <source>
        <dbReference type="Proteomes" id="UP000583929"/>
    </source>
</evidence>
<dbReference type="PANTHER" id="PTHR11255">
    <property type="entry name" value="DIACYLGLYCEROL KINASE"/>
    <property type="match status" value="1"/>
</dbReference>
<gene>
    <name evidence="8" type="ORF">G4B88_015242</name>
</gene>
<dbReference type="InterPro" id="IPR016064">
    <property type="entry name" value="NAD/diacylglycerol_kinase_sf"/>
</dbReference>
<dbReference type="SUPFAM" id="SSF111331">
    <property type="entry name" value="NAD kinase/diacylglycerol kinase-like"/>
    <property type="match status" value="1"/>
</dbReference>
<protein>
    <recommendedName>
        <fullName evidence="7">Diacylglycerol kinase accessory domain-containing protein</fullName>
    </recommendedName>
</protein>
<evidence type="ECO:0000256" key="3">
    <source>
        <dbReference type="ARBA" id="ARBA00022771"/>
    </source>
</evidence>
<evidence type="ECO:0000256" key="2">
    <source>
        <dbReference type="ARBA" id="ARBA00022741"/>
    </source>
</evidence>
<dbReference type="AlphaFoldDB" id="A0A7J6HDM1"/>
<evidence type="ECO:0000313" key="8">
    <source>
        <dbReference type="EMBL" id="KAF4392599.1"/>
    </source>
</evidence>
<proteinExistence type="predicted"/>
<keyword evidence="4" id="KW-0418">Kinase</keyword>
<dbReference type="Proteomes" id="UP000583929">
    <property type="component" value="Unassembled WGS sequence"/>
</dbReference>
<feature type="domain" description="Diacylglycerol kinase accessory" evidence="7">
    <location>
        <begin position="30"/>
        <end position="129"/>
    </location>
</feature>
<dbReference type="GO" id="GO:0016020">
    <property type="term" value="C:membrane"/>
    <property type="evidence" value="ECO:0007669"/>
    <property type="project" value="UniProtKB-SubCell"/>
</dbReference>
<reference evidence="8 9" key="1">
    <citation type="journal article" date="2020" name="bioRxiv">
        <title>Sequence and annotation of 42 cannabis genomes reveals extensive copy number variation in cannabinoid synthesis and pathogen resistance genes.</title>
        <authorList>
            <person name="Mckernan K.J."/>
            <person name="Helbert Y."/>
            <person name="Kane L.T."/>
            <person name="Ebling H."/>
            <person name="Zhang L."/>
            <person name="Liu B."/>
            <person name="Eaton Z."/>
            <person name="Mclaughlin S."/>
            <person name="Kingan S."/>
            <person name="Baybayan P."/>
            <person name="Concepcion G."/>
            <person name="Jordan M."/>
            <person name="Riva A."/>
            <person name="Barbazuk W."/>
            <person name="Harkins T."/>
        </authorList>
    </citation>
    <scope>NUCLEOTIDE SEQUENCE [LARGE SCALE GENOMIC DNA]</scope>
    <source>
        <strain evidence="9">cv. Jamaican Lion 4</strain>
        <tissue evidence="8">Leaf</tissue>
    </source>
</reference>
<feature type="transmembrane region" description="Helical" evidence="6">
    <location>
        <begin position="6"/>
        <end position="27"/>
    </location>
</feature>
<keyword evidence="3" id="KW-0862">Zinc</keyword>
<dbReference type="Pfam" id="PF00609">
    <property type="entry name" value="DAGK_acc"/>
    <property type="match status" value="1"/>
</dbReference>
<evidence type="ECO:0000256" key="6">
    <source>
        <dbReference type="SAM" id="Phobius"/>
    </source>
</evidence>
<sequence>MWESNGVILNVNVLAITVFLLMIELLIAKNLNNYIGHALIYKDPTNQGDSSTLLSTTLIWVVWRNEDENYDNFDLQSIHDKILEVVSITRTWHLGKLQVGLSRAPRLAQGQSIKIQLLAAFPVQIDGEPWFQQSCTLAISHHGQRAAVEPLGHAAAIITDVLENPETNSVINASQKRALLQEMALRLS</sequence>
<evidence type="ECO:0000256" key="5">
    <source>
        <dbReference type="ARBA" id="ARBA00022840"/>
    </source>
</evidence>
<keyword evidence="1" id="KW-0808">Transferase</keyword>
<keyword evidence="6" id="KW-0812">Transmembrane</keyword>
<name>A0A7J6HDM1_CANSA</name>
<dbReference type="EMBL" id="JAATIQ010000052">
    <property type="protein sequence ID" value="KAF4392599.1"/>
    <property type="molecule type" value="Genomic_DNA"/>
</dbReference>
<keyword evidence="5" id="KW-0067">ATP-binding</keyword>
<evidence type="ECO:0000256" key="4">
    <source>
        <dbReference type="ARBA" id="ARBA00022777"/>
    </source>
</evidence>
<dbReference type="GO" id="GO:0008270">
    <property type="term" value="F:zinc ion binding"/>
    <property type="evidence" value="ECO:0007669"/>
    <property type="project" value="UniProtKB-KW"/>
</dbReference>
<evidence type="ECO:0000256" key="1">
    <source>
        <dbReference type="ARBA" id="ARBA00022679"/>
    </source>
</evidence>
<evidence type="ECO:0000259" key="7">
    <source>
        <dbReference type="SMART" id="SM00045"/>
    </source>
</evidence>
<keyword evidence="6" id="KW-0472">Membrane</keyword>
<keyword evidence="2" id="KW-0547">Nucleotide-binding</keyword>
<dbReference type="SMART" id="SM00045">
    <property type="entry name" value="DAGKa"/>
    <property type="match status" value="1"/>
</dbReference>
<comment type="caution">
    <text evidence="8">The sequence shown here is derived from an EMBL/GenBank/DDBJ whole genome shotgun (WGS) entry which is preliminary data.</text>
</comment>
<dbReference type="GO" id="GO:0005524">
    <property type="term" value="F:ATP binding"/>
    <property type="evidence" value="ECO:0007669"/>
    <property type="project" value="UniProtKB-KW"/>
</dbReference>
<accession>A0A7J6HDM1</accession>
<keyword evidence="3" id="KW-0863">Zinc-finger</keyword>
<keyword evidence="9" id="KW-1185">Reference proteome</keyword>
<keyword evidence="3" id="KW-0479">Metal-binding</keyword>
<keyword evidence="6" id="KW-1133">Transmembrane helix</keyword>
<dbReference type="InterPro" id="IPR000756">
    <property type="entry name" value="Diacylglycerol_kin_accessory"/>
</dbReference>
<organism evidence="8 9">
    <name type="scientific">Cannabis sativa</name>
    <name type="common">Hemp</name>
    <name type="synonym">Marijuana</name>
    <dbReference type="NCBI Taxonomy" id="3483"/>
    <lineage>
        <taxon>Eukaryota</taxon>
        <taxon>Viridiplantae</taxon>
        <taxon>Streptophyta</taxon>
        <taxon>Embryophyta</taxon>
        <taxon>Tracheophyta</taxon>
        <taxon>Spermatophyta</taxon>
        <taxon>Magnoliopsida</taxon>
        <taxon>eudicotyledons</taxon>
        <taxon>Gunneridae</taxon>
        <taxon>Pentapetalae</taxon>
        <taxon>rosids</taxon>
        <taxon>fabids</taxon>
        <taxon>Rosales</taxon>
        <taxon>Cannabaceae</taxon>
        <taxon>Cannabis</taxon>
    </lineage>
</organism>
<dbReference type="PANTHER" id="PTHR11255:SF54">
    <property type="entry name" value="DIACYLGLYCEROL KINASE THETA"/>
    <property type="match status" value="1"/>
</dbReference>
<dbReference type="InterPro" id="IPR037607">
    <property type="entry name" value="DGK"/>
</dbReference>
<dbReference type="GO" id="GO:0004143">
    <property type="term" value="F:ATP-dependent diacylglycerol kinase activity"/>
    <property type="evidence" value="ECO:0007669"/>
    <property type="project" value="InterPro"/>
</dbReference>